<evidence type="ECO:0000313" key="5">
    <source>
        <dbReference type="Proteomes" id="UP000887229"/>
    </source>
</evidence>
<dbReference type="PANTHER" id="PTHR18806">
    <property type="entry name" value="RBM25 PROTEIN"/>
    <property type="match status" value="1"/>
</dbReference>
<evidence type="ECO:0000256" key="1">
    <source>
        <dbReference type="ARBA" id="ARBA00022664"/>
    </source>
</evidence>
<accession>A0A9P7ZGX6</accession>
<dbReference type="OrthoDB" id="6275295at2759"/>
<feature type="region of interest" description="Disordered" evidence="2">
    <location>
        <begin position="365"/>
        <end position="573"/>
    </location>
</feature>
<keyword evidence="5" id="KW-1185">Reference proteome</keyword>
<dbReference type="SUPFAM" id="SSF101233">
    <property type="entry name" value="PWI domain"/>
    <property type="match status" value="1"/>
</dbReference>
<feature type="compositionally biased region" description="Low complexity" evidence="2">
    <location>
        <begin position="1"/>
        <end position="12"/>
    </location>
</feature>
<feature type="region of interest" description="Disordered" evidence="2">
    <location>
        <begin position="1"/>
        <end position="89"/>
    </location>
</feature>
<sequence>MSYNQYGQYGAPPGYGGYPGGNAPPGVGAPPGLGTRPASQPHHSQLTSPAPPPGMSSAPGMAPPGLQQHDPSQANRPSGMPRNFQAPTNMPNINFNAPVIRLGTGPGKPGTPGMDNDRPQGPGQRPGLGMDRGSHHQSQAKEVTQVVVPPTSEERVRTLFVWGVPESFNTSNGVEKLLGSVGKLRRWDASASVLEERKGTVFGFALYDDPESLSTAIKLLHDETVEIPAKIQPTATEPPTDEEDEPFEGKEKVRLQVSVDPSSQSYLESYQEEKGDEEEATQRYRHGKSALKQVIKELFYPPAGLGADSNGNAPKTESGDNVEVVNITLAQDDELSDIPAEMREVVAGEIAAFRERSIQRDLERLRKEEEAEEMERQRNNPARASRLEPSANGGSTNNIPLGPRGGVPNAPSGPRGHDPNRIAFVNGGVSNAEYSINREDEDTDADDDELYRRQEEKKKLDADRAFAEAERKWVGRERARQNALDRENDRDKQQSETFEERKREQLEREKKWDDEEEMNRREHPYYRDHVGWVRKREMDRAEEEHRDDLDRRAEQDERRREQANRDRARGMADSFLDRQAEEMEQRPSESVSAPQPFKLSLGAAAQKAQASKAVTQRRTIAEVEGLLDDEEADTGAKRQLIPIQYDSTSAAANMTDEEIALAVRALAQEIPTDKDGLWNWQVKWDFMDAGVVRDKLRPFVEKKIVEYLGVQEEMLVETVEEHLRNHGTAAALAEELEGALDDEAEDLVKKLWRMVIFFTECEKRGLPA</sequence>
<dbReference type="PROSITE" id="PS51025">
    <property type="entry name" value="PWI"/>
    <property type="match status" value="1"/>
</dbReference>
<feature type="domain" description="PWI" evidence="3">
    <location>
        <begin position="675"/>
        <end position="768"/>
    </location>
</feature>
<dbReference type="InterPro" id="IPR052768">
    <property type="entry name" value="RBM25"/>
</dbReference>
<dbReference type="PANTHER" id="PTHR18806:SF4">
    <property type="entry name" value="RNA-BINDING PROTEIN 25"/>
    <property type="match status" value="1"/>
</dbReference>
<dbReference type="InterPro" id="IPR002483">
    <property type="entry name" value="PWI_dom"/>
</dbReference>
<dbReference type="RefSeq" id="XP_046115435.1">
    <property type="nucleotide sequence ID" value="XM_046261535.1"/>
</dbReference>
<dbReference type="SMART" id="SM00311">
    <property type="entry name" value="PWI"/>
    <property type="match status" value="1"/>
</dbReference>
<dbReference type="GO" id="GO:0003729">
    <property type="term" value="F:mRNA binding"/>
    <property type="evidence" value="ECO:0007669"/>
    <property type="project" value="TreeGrafter"/>
</dbReference>
<dbReference type="Gene3D" id="1.20.1390.10">
    <property type="entry name" value="PWI domain"/>
    <property type="match status" value="1"/>
</dbReference>
<organism evidence="4 5">
    <name type="scientific">Emericellopsis atlantica</name>
    <dbReference type="NCBI Taxonomy" id="2614577"/>
    <lineage>
        <taxon>Eukaryota</taxon>
        <taxon>Fungi</taxon>
        <taxon>Dikarya</taxon>
        <taxon>Ascomycota</taxon>
        <taxon>Pezizomycotina</taxon>
        <taxon>Sordariomycetes</taxon>
        <taxon>Hypocreomycetidae</taxon>
        <taxon>Hypocreales</taxon>
        <taxon>Bionectriaceae</taxon>
        <taxon>Emericellopsis</taxon>
    </lineage>
</organism>
<dbReference type="AlphaFoldDB" id="A0A9P7ZGX6"/>
<evidence type="ECO:0000256" key="2">
    <source>
        <dbReference type="SAM" id="MobiDB-lite"/>
    </source>
</evidence>
<dbReference type="GO" id="GO:0006397">
    <property type="term" value="P:mRNA processing"/>
    <property type="evidence" value="ECO:0007669"/>
    <property type="project" value="UniProtKB-KW"/>
</dbReference>
<feature type="compositionally biased region" description="Low complexity" evidence="2">
    <location>
        <begin position="55"/>
        <end position="65"/>
    </location>
</feature>
<evidence type="ECO:0000313" key="4">
    <source>
        <dbReference type="EMBL" id="KAG9251511.1"/>
    </source>
</evidence>
<dbReference type="GO" id="GO:0005681">
    <property type="term" value="C:spliceosomal complex"/>
    <property type="evidence" value="ECO:0007669"/>
    <property type="project" value="TreeGrafter"/>
</dbReference>
<protein>
    <recommendedName>
        <fullName evidence="3">PWI domain-containing protein</fullName>
    </recommendedName>
</protein>
<dbReference type="Proteomes" id="UP000887229">
    <property type="component" value="Unassembled WGS sequence"/>
</dbReference>
<comment type="caution">
    <text evidence="4">The sequence shown here is derived from an EMBL/GenBank/DDBJ whole genome shotgun (WGS) entry which is preliminary data.</text>
</comment>
<feature type="compositionally biased region" description="Polar residues" evidence="2">
    <location>
        <begin position="37"/>
        <end position="47"/>
    </location>
</feature>
<feature type="compositionally biased region" description="Acidic residues" evidence="2">
    <location>
        <begin position="439"/>
        <end position="449"/>
    </location>
</feature>
<feature type="region of interest" description="Disordered" evidence="2">
    <location>
        <begin position="229"/>
        <end position="284"/>
    </location>
</feature>
<keyword evidence="1" id="KW-0507">mRNA processing</keyword>
<proteinExistence type="predicted"/>
<feature type="region of interest" description="Disordered" evidence="2">
    <location>
        <begin position="103"/>
        <end position="149"/>
    </location>
</feature>
<dbReference type="SUPFAM" id="SSF54928">
    <property type="entry name" value="RNA-binding domain, RBD"/>
    <property type="match status" value="1"/>
</dbReference>
<feature type="compositionally biased region" description="Basic and acidic residues" evidence="2">
    <location>
        <begin position="365"/>
        <end position="378"/>
    </location>
</feature>
<dbReference type="InterPro" id="IPR036483">
    <property type="entry name" value="PWI_dom_sf"/>
</dbReference>
<feature type="compositionally biased region" description="Basic and acidic residues" evidence="2">
    <location>
        <begin position="450"/>
        <end position="573"/>
    </location>
</feature>
<dbReference type="GeneID" id="70292438"/>
<evidence type="ECO:0000259" key="3">
    <source>
        <dbReference type="PROSITE" id="PS51025"/>
    </source>
</evidence>
<name>A0A9P7ZGX6_9HYPO</name>
<reference evidence="4" key="1">
    <citation type="journal article" date="2021" name="IMA Fungus">
        <title>Genomic characterization of three marine fungi, including Emericellopsis atlantica sp. nov. with signatures of a generalist lifestyle and marine biomass degradation.</title>
        <authorList>
            <person name="Hagestad O.C."/>
            <person name="Hou L."/>
            <person name="Andersen J.H."/>
            <person name="Hansen E.H."/>
            <person name="Altermark B."/>
            <person name="Li C."/>
            <person name="Kuhnert E."/>
            <person name="Cox R.J."/>
            <person name="Crous P.W."/>
            <person name="Spatafora J.W."/>
            <person name="Lail K."/>
            <person name="Amirebrahimi M."/>
            <person name="Lipzen A."/>
            <person name="Pangilinan J."/>
            <person name="Andreopoulos W."/>
            <person name="Hayes R.D."/>
            <person name="Ng V."/>
            <person name="Grigoriev I.V."/>
            <person name="Jackson S.A."/>
            <person name="Sutton T.D.S."/>
            <person name="Dobson A.D.W."/>
            <person name="Rama T."/>
        </authorList>
    </citation>
    <scope>NUCLEOTIDE SEQUENCE</scope>
    <source>
        <strain evidence="4">TS7</strain>
    </source>
</reference>
<dbReference type="Pfam" id="PF01480">
    <property type="entry name" value="PWI"/>
    <property type="match status" value="1"/>
</dbReference>
<dbReference type="EMBL" id="MU251267">
    <property type="protein sequence ID" value="KAG9251511.1"/>
    <property type="molecule type" value="Genomic_DNA"/>
</dbReference>
<dbReference type="InterPro" id="IPR035979">
    <property type="entry name" value="RBD_domain_sf"/>
</dbReference>
<gene>
    <name evidence="4" type="ORF">F5Z01DRAFT_627353</name>
</gene>